<dbReference type="SUPFAM" id="SSF52047">
    <property type="entry name" value="RNI-like"/>
    <property type="match status" value="1"/>
</dbReference>
<sequence>MCSSVEFAYQTLYIPNSPVARAGLRALIDRTQSDLQTCSEITICSQISRVLELQESLLAPFRTLPSEVLTEIFQLAIETSSKPGITYSSTSLEPTKLSGCIFLLTWICFWWRNEALSYPTFWSRIMVYDPSHARLTTEVTAFLTECILRSGVSVPLSIEISLQSDESPPAVIDMLVARDHRWRLATLSFGSPRQIATTFPFEPSATHFPLLKNLSFRSYNHSSIGSVQNPILECHPPLQTLELSVLSESYPDVIGSRNLEALKVGCYSGVSLARLFHICPCLEFLTLQSFEFKGNPGTNQITCQSSLLTLDIGGDKVNEDKVEHGAWTGVTLPKLTKLDVTLPDLIDHDYWEAAYEADTSLSELKEVVKQSKCTLQRVNLIMYAVDYKQLLEPQLTLQTADKFFEDLPVRVEGSFVENESLNKWREGMAISMLI</sequence>
<dbReference type="Gene3D" id="3.80.10.10">
    <property type="entry name" value="Ribonuclease Inhibitor"/>
    <property type="match status" value="1"/>
</dbReference>
<evidence type="ECO:0000313" key="3">
    <source>
        <dbReference type="Proteomes" id="UP000772434"/>
    </source>
</evidence>
<organism evidence="2 3">
    <name type="scientific">Rhodocollybia butyracea</name>
    <dbReference type="NCBI Taxonomy" id="206335"/>
    <lineage>
        <taxon>Eukaryota</taxon>
        <taxon>Fungi</taxon>
        <taxon>Dikarya</taxon>
        <taxon>Basidiomycota</taxon>
        <taxon>Agaricomycotina</taxon>
        <taxon>Agaricomycetes</taxon>
        <taxon>Agaricomycetidae</taxon>
        <taxon>Agaricales</taxon>
        <taxon>Marasmiineae</taxon>
        <taxon>Omphalotaceae</taxon>
        <taxon>Rhodocollybia</taxon>
    </lineage>
</organism>
<protein>
    <recommendedName>
        <fullName evidence="4">F-box domain-containing protein</fullName>
    </recommendedName>
</protein>
<dbReference type="Proteomes" id="UP000772434">
    <property type="component" value="Unassembled WGS sequence"/>
</dbReference>
<accession>A0A9P5PMS4</accession>
<reference evidence="2" key="1">
    <citation type="submission" date="2020-11" db="EMBL/GenBank/DDBJ databases">
        <authorList>
            <consortium name="DOE Joint Genome Institute"/>
            <person name="Ahrendt S."/>
            <person name="Riley R."/>
            <person name="Andreopoulos W."/>
            <person name="Labutti K."/>
            <person name="Pangilinan J."/>
            <person name="Ruiz-Duenas F.J."/>
            <person name="Barrasa J.M."/>
            <person name="Sanchez-Garcia M."/>
            <person name="Camarero S."/>
            <person name="Miyauchi S."/>
            <person name="Serrano A."/>
            <person name="Linde D."/>
            <person name="Babiker R."/>
            <person name="Drula E."/>
            <person name="Ayuso-Fernandez I."/>
            <person name="Pacheco R."/>
            <person name="Padilla G."/>
            <person name="Ferreira P."/>
            <person name="Barriuso J."/>
            <person name="Kellner H."/>
            <person name="Castanera R."/>
            <person name="Alfaro M."/>
            <person name="Ramirez L."/>
            <person name="Pisabarro A.G."/>
            <person name="Kuo A."/>
            <person name="Tritt A."/>
            <person name="Lipzen A."/>
            <person name="He G."/>
            <person name="Yan M."/>
            <person name="Ng V."/>
            <person name="Cullen D."/>
            <person name="Martin F."/>
            <person name="Rosso M.-N."/>
            <person name="Henrissat B."/>
            <person name="Hibbett D."/>
            <person name="Martinez A.T."/>
            <person name="Grigoriev I.V."/>
        </authorList>
    </citation>
    <scope>NUCLEOTIDE SEQUENCE</scope>
    <source>
        <strain evidence="2">AH 40177</strain>
    </source>
</reference>
<dbReference type="InterPro" id="IPR032675">
    <property type="entry name" value="LRR_dom_sf"/>
</dbReference>
<name>A0A9P5PMS4_9AGAR</name>
<comment type="caution">
    <text evidence="2">The sequence shown here is derived from an EMBL/GenBank/DDBJ whole genome shotgun (WGS) entry which is preliminary data.</text>
</comment>
<dbReference type="EMBL" id="JADNRY010000248">
    <property type="protein sequence ID" value="KAF9060361.1"/>
    <property type="molecule type" value="Genomic_DNA"/>
</dbReference>
<dbReference type="EMBL" id="JADNRY010000057">
    <property type="protein sequence ID" value="KAF9068774.1"/>
    <property type="molecule type" value="Genomic_DNA"/>
</dbReference>
<dbReference type="AlphaFoldDB" id="A0A9P5PMS4"/>
<evidence type="ECO:0000313" key="1">
    <source>
        <dbReference type="EMBL" id="KAF9060361.1"/>
    </source>
</evidence>
<gene>
    <name evidence="1" type="ORF">BDP27DRAFT_1452779</name>
    <name evidence="2" type="ORF">BDP27DRAFT_769539</name>
</gene>
<dbReference type="OrthoDB" id="3024072at2759"/>
<evidence type="ECO:0000313" key="2">
    <source>
        <dbReference type="EMBL" id="KAF9068774.1"/>
    </source>
</evidence>
<proteinExistence type="predicted"/>
<evidence type="ECO:0008006" key="4">
    <source>
        <dbReference type="Google" id="ProtNLM"/>
    </source>
</evidence>
<keyword evidence="3" id="KW-1185">Reference proteome</keyword>